<dbReference type="InterPro" id="IPR027417">
    <property type="entry name" value="P-loop_NTPase"/>
</dbReference>
<dbReference type="SMART" id="SM00177">
    <property type="entry name" value="ARF"/>
    <property type="match status" value="1"/>
</dbReference>
<feature type="binding site" evidence="4">
    <location>
        <position position="53"/>
    </location>
    <ligand>
        <name>Mg(2+)</name>
        <dbReference type="ChEBI" id="CHEBI:18420"/>
    </ligand>
</feature>
<sequence length="192" mass="21659">MRAATSLSLPLSQQRCLATSNPPYYFMMRLSGSGKTAILYRLYMSLYITSTPSLSENLETIEYDHNDRHVKRMFNLLDFIEGGGRALRKHETWRTDSRQNLQGVIFVVDSADHNPLSIELASERLAAVLQEEVEDSNLLPLLVLANKQDCPHPMSVADVRDLLGLEGLPSEQVWHIQGVSANLDEGLRDEFD</sequence>
<feature type="binding site" evidence="3">
    <location>
        <position position="83"/>
    </location>
    <ligand>
        <name>GTP</name>
        <dbReference type="ChEBI" id="CHEBI:37565"/>
    </ligand>
</feature>
<evidence type="ECO:0000256" key="1">
    <source>
        <dbReference type="ARBA" id="ARBA00022741"/>
    </source>
</evidence>
<protein>
    <recommendedName>
        <fullName evidence="7">ADP-ribosylation factor</fullName>
    </recommendedName>
</protein>
<comment type="caution">
    <text evidence="5">The sequence shown here is derived from an EMBL/GenBank/DDBJ whole genome shotgun (WGS) entry which is preliminary data.</text>
</comment>
<reference evidence="5" key="1">
    <citation type="journal article" date="2020" name="Fungal Divers.">
        <title>Resolving the Mortierellaceae phylogeny through synthesis of multi-gene phylogenetics and phylogenomics.</title>
        <authorList>
            <person name="Vandepol N."/>
            <person name="Liber J."/>
            <person name="Desiro A."/>
            <person name="Na H."/>
            <person name="Kennedy M."/>
            <person name="Barry K."/>
            <person name="Grigoriev I.V."/>
            <person name="Miller A.N."/>
            <person name="O'Donnell K."/>
            <person name="Stajich J.E."/>
            <person name="Bonito G."/>
        </authorList>
    </citation>
    <scope>NUCLEOTIDE SEQUENCE</scope>
    <source>
        <strain evidence="5">NRRL 6426</strain>
    </source>
</reference>
<accession>A0A9P5S3X0</accession>
<keyword evidence="6" id="KW-1185">Reference proteome</keyword>
<evidence type="ECO:0008006" key="7">
    <source>
        <dbReference type="Google" id="ProtNLM"/>
    </source>
</evidence>
<dbReference type="Proteomes" id="UP000748756">
    <property type="component" value="Unassembled WGS sequence"/>
</dbReference>
<dbReference type="PANTHER" id="PTHR11711">
    <property type="entry name" value="ADP RIBOSYLATION FACTOR-RELATED"/>
    <property type="match status" value="1"/>
</dbReference>
<evidence type="ECO:0000256" key="4">
    <source>
        <dbReference type="PIRSR" id="PIRSR606689-2"/>
    </source>
</evidence>
<gene>
    <name evidence="5" type="ORF">BG015_005879</name>
</gene>
<organism evidence="5 6">
    <name type="scientific">Linnemannia schmuckeri</name>
    <dbReference type="NCBI Taxonomy" id="64567"/>
    <lineage>
        <taxon>Eukaryota</taxon>
        <taxon>Fungi</taxon>
        <taxon>Fungi incertae sedis</taxon>
        <taxon>Mucoromycota</taxon>
        <taxon>Mortierellomycotina</taxon>
        <taxon>Mortierellomycetes</taxon>
        <taxon>Mortierellales</taxon>
        <taxon>Mortierellaceae</taxon>
        <taxon>Linnemannia</taxon>
    </lineage>
</organism>
<keyword evidence="2 3" id="KW-0342">GTP-binding</keyword>
<name>A0A9P5S3X0_9FUNG</name>
<keyword evidence="4" id="KW-0479">Metal-binding</keyword>
<dbReference type="PROSITE" id="PS51417">
    <property type="entry name" value="ARF"/>
    <property type="match status" value="1"/>
</dbReference>
<evidence type="ECO:0000313" key="6">
    <source>
        <dbReference type="Proteomes" id="UP000748756"/>
    </source>
</evidence>
<feature type="binding site" evidence="4">
    <location>
        <position position="36"/>
    </location>
    <ligand>
        <name>Mg(2+)</name>
        <dbReference type="ChEBI" id="CHEBI:18420"/>
    </ligand>
</feature>
<evidence type="ECO:0000256" key="3">
    <source>
        <dbReference type="PIRSR" id="PIRSR606689-1"/>
    </source>
</evidence>
<dbReference type="GO" id="GO:0046872">
    <property type="term" value="F:metal ion binding"/>
    <property type="evidence" value="ECO:0007669"/>
    <property type="project" value="UniProtKB-KW"/>
</dbReference>
<dbReference type="InterPro" id="IPR006689">
    <property type="entry name" value="Small_GTPase_ARF/SAR"/>
</dbReference>
<evidence type="ECO:0000256" key="2">
    <source>
        <dbReference type="ARBA" id="ARBA00023134"/>
    </source>
</evidence>
<dbReference type="GO" id="GO:0003924">
    <property type="term" value="F:GTPase activity"/>
    <property type="evidence" value="ECO:0007669"/>
    <property type="project" value="InterPro"/>
</dbReference>
<keyword evidence="4" id="KW-0460">Magnesium</keyword>
<keyword evidence="1 3" id="KW-0547">Nucleotide-binding</keyword>
<dbReference type="Pfam" id="PF00025">
    <property type="entry name" value="Arf"/>
    <property type="match status" value="1"/>
</dbReference>
<dbReference type="EMBL" id="JAAAUQ010000274">
    <property type="protein sequence ID" value="KAF9152025.1"/>
    <property type="molecule type" value="Genomic_DNA"/>
</dbReference>
<dbReference type="GO" id="GO:0005525">
    <property type="term" value="F:GTP binding"/>
    <property type="evidence" value="ECO:0007669"/>
    <property type="project" value="UniProtKB-KW"/>
</dbReference>
<dbReference type="SUPFAM" id="SSF52540">
    <property type="entry name" value="P-loop containing nucleoside triphosphate hydrolases"/>
    <property type="match status" value="1"/>
</dbReference>
<dbReference type="AlphaFoldDB" id="A0A9P5S3X0"/>
<proteinExistence type="predicted"/>
<feature type="binding site" evidence="3">
    <location>
        <begin position="146"/>
        <end position="149"/>
    </location>
    <ligand>
        <name>GTP</name>
        <dbReference type="ChEBI" id="CHEBI:37565"/>
    </ligand>
</feature>
<dbReference type="InterPro" id="IPR024156">
    <property type="entry name" value="Small_GTPase_ARF"/>
</dbReference>
<dbReference type="OrthoDB" id="414781at2759"/>
<dbReference type="Gene3D" id="3.40.50.300">
    <property type="entry name" value="P-loop containing nucleotide triphosphate hydrolases"/>
    <property type="match status" value="1"/>
</dbReference>
<evidence type="ECO:0000313" key="5">
    <source>
        <dbReference type="EMBL" id="KAF9152025.1"/>
    </source>
</evidence>